<dbReference type="PROSITE" id="PS00211">
    <property type="entry name" value="ABC_TRANSPORTER_1"/>
    <property type="match status" value="1"/>
</dbReference>
<evidence type="ECO:0000256" key="2">
    <source>
        <dbReference type="ARBA" id="ARBA00022475"/>
    </source>
</evidence>
<keyword evidence="9" id="KW-1185">Reference proteome</keyword>
<evidence type="ECO:0000313" key="9">
    <source>
        <dbReference type="Proteomes" id="UP000011863"/>
    </source>
</evidence>
<evidence type="ECO:0000313" key="8">
    <source>
        <dbReference type="EMBL" id="BAN01073.1"/>
    </source>
</evidence>
<dbReference type="AlphaFoldDB" id="A0A6C7E2U8"/>
<dbReference type="CDD" id="cd03259">
    <property type="entry name" value="ABC_Carb_Solutes_like"/>
    <property type="match status" value="1"/>
</dbReference>
<keyword evidence="5" id="KW-1278">Translocase</keyword>
<keyword evidence="3" id="KW-0547">Nucleotide-binding</keyword>
<evidence type="ECO:0000259" key="7">
    <source>
        <dbReference type="PROSITE" id="PS50893"/>
    </source>
</evidence>
<evidence type="ECO:0000256" key="3">
    <source>
        <dbReference type="ARBA" id="ARBA00022741"/>
    </source>
</evidence>
<protein>
    <submittedName>
        <fullName evidence="8">Putative sugar ABC transporter ATP-binding protein</fullName>
    </submittedName>
</protein>
<dbReference type="PROSITE" id="PS50893">
    <property type="entry name" value="ABC_TRANSPORTER_2"/>
    <property type="match status" value="1"/>
</dbReference>
<dbReference type="InterPro" id="IPR003439">
    <property type="entry name" value="ABC_transporter-like_ATP-bd"/>
</dbReference>
<reference evidence="8 9" key="1">
    <citation type="journal article" date="2013" name="Int. J. Syst. Evol. Microbiol.">
        <title>Ilumatobacter nonamiense sp. nov. and Ilumatobacter coccineum sp. nov., isolated from seashore sand.</title>
        <authorList>
            <person name="Matsumoto A."/>
            <person name="Kasai H."/>
            <person name="Matsuo Y."/>
            <person name="Shizuri Y."/>
            <person name="Ichikawa N."/>
            <person name="Fujita N."/>
            <person name="Omura S."/>
            <person name="Takahashi Y."/>
        </authorList>
    </citation>
    <scope>NUCLEOTIDE SEQUENCE [LARGE SCALE GENOMIC DNA]</scope>
    <source>
        <strain evidence="9">NBRC 103263 / KCTC 29153 / YM16-304</strain>
    </source>
</reference>
<dbReference type="KEGG" id="aym:YM304_07590"/>
<evidence type="ECO:0000256" key="5">
    <source>
        <dbReference type="ARBA" id="ARBA00022967"/>
    </source>
</evidence>
<organism evidence="8 9">
    <name type="scientific">Ilumatobacter coccineus (strain NBRC 103263 / KCTC 29153 / YM16-304)</name>
    <dbReference type="NCBI Taxonomy" id="1313172"/>
    <lineage>
        <taxon>Bacteria</taxon>
        <taxon>Bacillati</taxon>
        <taxon>Actinomycetota</taxon>
        <taxon>Acidimicrobiia</taxon>
        <taxon>Acidimicrobiales</taxon>
        <taxon>Ilumatobacteraceae</taxon>
        <taxon>Ilumatobacter</taxon>
    </lineage>
</organism>
<proteinExistence type="predicted"/>
<dbReference type="PANTHER" id="PTHR43875">
    <property type="entry name" value="MALTODEXTRIN IMPORT ATP-BINDING PROTEIN MSMX"/>
    <property type="match status" value="1"/>
</dbReference>
<dbReference type="InterPro" id="IPR047641">
    <property type="entry name" value="ABC_transpr_MalK/UgpC-like"/>
</dbReference>
<dbReference type="RefSeq" id="WP_015440321.1">
    <property type="nucleotide sequence ID" value="NC_020520.1"/>
</dbReference>
<keyword evidence="4 8" id="KW-0067">ATP-binding</keyword>
<dbReference type="GO" id="GO:0016887">
    <property type="term" value="F:ATP hydrolysis activity"/>
    <property type="evidence" value="ECO:0007669"/>
    <property type="project" value="InterPro"/>
</dbReference>
<gene>
    <name evidence="8" type="ORF">YM304_07590</name>
</gene>
<dbReference type="SUPFAM" id="SSF52540">
    <property type="entry name" value="P-loop containing nucleoside triphosphate hydrolases"/>
    <property type="match status" value="1"/>
</dbReference>
<keyword evidence="1" id="KW-0813">Transport</keyword>
<dbReference type="InterPro" id="IPR027417">
    <property type="entry name" value="P-loop_NTPase"/>
</dbReference>
<keyword evidence="6" id="KW-0472">Membrane</keyword>
<keyword evidence="2" id="KW-1003">Cell membrane</keyword>
<evidence type="ECO:0000256" key="6">
    <source>
        <dbReference type="ARBA" id="ARBA00023136"/>
    </source>
</evidence>
<sequence length="349" mass="36389">MTNDVSVRGVSKRWGVRPVLAGLDLDVRAGEIVAVLGRSGTGKSTLLRIIAGLEVPDAGEVRIGGVDLTATRPGERGVGMVFQHSPLLPHLSVGENIGFGISRRRRLTGEAVQRVERAASLVGCLDLVDRRPGGLSGGERQRVALARALVRTPDVVLLDEPLSSLDVHDRADVRGVLRDALVGSGSTAIHVTHDQAEAFAVADRVAVVDGGVVQQVGTADDLYERPANVTVARLVGTPRINLFVASGGSVGPFVVSGEVADGDVVGIRPAAFTIVSPRTDGAVDARVRSVEIADDMAVVRAEIGTGTGTEVMEVSVTTGRNERPTPGEEIGLAREVARHVVLESAAESS</sequence>
<dbReference type="Pfam" id="PF00005">
    <property type="entry name" value="ABC_tran"/>
    <property type="match status" value="1"/>
</dbReference>
<dbReference type="OrthoDB" id="3180400at2"/>
<dbReference type="InterPro" id="IPR003593">
    <property type="entry name" value="AAA+_ATPase"/>
</dbReference>
<dbReference type="Proteomes" id="UP000011863">
    <property type="component" value="Chromosome"/>
</dbReference>
<dbReference type="InterPro" id="IPR015853">
    <property type="entry name" value="ABC_transpr_FbpC"/>
</dbReference>
<evidence type="ECO:0000256" key="4">
    <source>
        <dbReference type="ARBA" id="ARBA00022840"/>
    </source>
</evidence>
<dbReference type="GO" id="GO:0005524">
    <property type="term" value="F:ATP binding"/>
    <property type="evidence" value="ECO:0007669"/>
    <property type="project" value="UniProtKB-KW"/>
</dbReference>
<evidence type="ECO:0000256" key="1">
    <source>
        <dbReference type="ARBA" id="ARBA00022448"/>
    </source>
</evidence>
<feature type="domain" description="ABC transporter" evidence="7">
    <location>
        <begin position="5"/>
        <end position="235"/>
    </location>
</feature>
<dbReference type="InterPro" id="IPR017871">
    <property type="entry name" value="ABC_transporter-like_CS"/>
</dbReference>
<dbReference type="PANTHER" id="PTHR43875:SF15">
    <property type="entry name" value="TREHALOSE IMPORT ATP-BINDING PROTEIN SUGC"/>
    <property type="match status" value="1"/>
</dbReference>
<name>A0A6C7E2U8_ILUCY</name>
<dbReference type="GO" id="GO:0015408">
    <property type="term" value="F:ABC-type ferric iron transporter activity"/>
    <property type="evidence" value="ECO:0007669"/>
    <property type="project" value="InterPro"/>
</dbReference>
<dbReference type="GO" id="GO:0055052">
    <property type="term" value="C:ATP-binding cassette (ABC) transporter complex, substrate-binding subunit-containing"/>
    <property type="evidence" value="ECO:0007669"/>
    <property type="project" value="TreeGrafter"/>
</dbReference>
<dbReference type="EMBL" id="AP012057">
    <property type="protein sequence ID" value="BAN01073.1"/>
    <property type="molecule type" value="Genomic_DNA"/>
</dbReference>
<dbReference type="Gene3D" id="3.40.50.300">
    <property type="entry name" value="P-loop containing nucleotide triphosphate hydrolases"/>
    <property type="match status" value="1"/>
</dbReference>
<dbReference type="SMART" id="SM00382">
    <property type="entry name" value="AAA"/>
    <property type="match status" value="1"/>
</dbReference>
<accession>A0A6C7E2U8</accession>